<comment type="caution">
    <text evidence="11">The sequence shown here is derived from an EMBL/GenBank/DDBJ whole genome shotgun (WGS) entry which is preliminary data.</text>
</comment>
<evidence type="ECO:0000313" key="11">
    <source>
        <dbReference type="EMBL" id="PZO51723.1"/>
    </source>
</evidence>
<organism evidence="11 12">
    <name type="scientific">Phormidesmis priestleyi</name>
    <dbReference type="NCBI Taxonomy" id="268141"/>
    <lineage>
        <taxon>Bacteria</taxon>
        <taxon>Bacillati</taxon>
        <taxon>Cyanobacteriota</taxon>
        <taxon>Cyanophyceae</taxon>
        <taxon>Leptolyngbyales</taxon>
        <taxon>Leptolyngbyaceae</taxon>
        <taxon>Phormidesmis</taxon>
    </lineage>
</organism>
<evidence type="ECO:0000256" key="4">
    <source>
        <dbReference type="ARBA" id="ARBA00013115"/>
    </source>
</evidence>
<dbReference type="NCBIfam" id="TIGR02069">
    <property type="entry name" value="cyanophycinase"/>
    <property type="match status" value="1"/>
</dbReference>
<dbReference type="GO" id="GO:0008241">
    <property type="term" value="F:peptidyl-dipeptidase activity"/>
    <property type="evidence" value="ECO:0007669"/>
    <property type="project" value="UniProtKB-EC"/>
</dbReference>
<dbReference type="Pfam" id="PF03575">
    <property type="entry name" value="Peptidase_S51"/>
    <property type="match status" value="1"/>
</dbReference>
<dbReference type="CDD" id="cd03145">
    <property type="entry name" value="GAT1_cyanophycinase"/>
    <property type="match status" value="1"/>
</dbReference>
<accession>A0A2W4X2Y1</accession>
<comment type="function">
    <text evidence="2 9">Exopeptidase that catalyzes the hydrolytic cleavage of multi-L-arginyl-poly-L-aspartic acid (cyanophycin; a water-insoluble reserve polymer) into aspartate-arginine dipeptides.</text>
</comment>
<dbReference type="InterPro" id="IPR011811">
    <property type="entry name" value="Peptidase_S51_cyanophycinase"/>
</dbReference>
<keyword evidence="7 9" id="KW-0378">Hydrolase</keyword>
<evidence type="ECO:0000256" key="1">
    <source>
        <dbReference type="ARBA" id="ARBA00001092"/>
    </source>
</evidence>
<feature type="active site" description="Charge relay system" evidence="10">
    <location>
        <position position="132"/>
    </location>
</feature>
<evidence type="ECO:0000256" key="10">
    <source>
        <dbReference type="PIRSR" id="PIRSR032067-1"/>
    </source>
</evidence>
<name>A0A2W4X2Y1_9CYAN</name>
<evidence type="ECO:0000256" key="6">
    <source>
        <dbReference type="ARBA" id="ARBA00022670"/>
    </source>
</evidence>
<comment type="catalytic activity">
    <reaction evidence="1 9">
        <text>[L-4-(L-arginin-2-N-yl)aspartate](n) + H2O = [L-4-(L-arginin-2-N-yl)aspartate](n-1) + L-4-(L-arginin-2-N-yl)aspartate</text>
        <dbReference type="Rhea" id="RHEA:12845"/>
        <dbReference type="Rhea" id="RHEA-COMP:13728"/>
        <dbReference type="Rhea" id="RHEA-COMP:13734"/>
        <dbReference type="ChEBI" id="CHEBI:15377"/>
        <dbReference type="ChEBI" id="CHEBI:137986"/>
        <dbReference type="ChEBI" id="CHEBI:137991"/>
        <dbReference type="EC" id="3.4.15.6"/>
    </reaction>
</comment>
<proteinExistence type="inferred from homology"/>
<dbReference type="InterPro" id="IPR005320">
    <property type="entry name" value="Peptidase_S51"/>
</dbReference>
<dbReference type="InterPro" id="IPR029062">
    <property type="entry name" value="Class_I_gatase-like"/>
</dbReference>
<dbReference type="Proteomes" id="UP000249794">
    <property type="component" value="Unassembled WGS sequence"/>
</dbReference>
<evidence type="ECO:0000256" key="9">
    <source>
        <dbReference type="PIRNR" id="PIRNR032067"/>
    </source>
</evidence>
<gene>
    <name evidence="11" type="ORF">DCF15_14475</name>
</gene>
<evidence type="ECO:0000256" key="2">
    <source>
        <dbReference type="ARBA" id="ARBA00002039"/>
    </source>
</evidence>
<evidence type="ECO:0000256" key="7">
    <source>
        <dbReference type="ARBA" id="ARBA00022801"/>
    </source>
</evidence>
<feature type="active site" description="Charge relay system" evidence="10">
    <location>
        <position position="174"/>
    </location>
</feature>
<dbReference type="GO" id="GO:0006508">
    <property type="term" value="P:proteolysis"/>
    <property type="evidence" value="ECO:0007669"/>
    <property type="project" value="UniProtKB-KW"/>
</dbReference>
<dbReference type="PANTHER" id="PTHR36175">
    <property type="entry name" value="CYANOPHYCINASE"/>
    <property type="match status" value="1"/>
</dbReference>
<sequence length="303" mass="32244">MTLNEHNGQLIIIGGAEDRKEDCQILREFIRCAGGLKAKIIVMTVATELPREVGDDYIRAFERLGVEDVRILDTVYRDDASSDRSLEAIQKATGVFFTGGDQARIVDSLKGTEIDKLLHQRFAEGLVIAGTSAGAAMMPDMMIVEGDAGTNPKVNSVETGPGMGFLPGIAIDQHFAQRGRIGRLLSAMAQQSTGLGFGIDENTAVIVDGNLVKVVGEGAVTVVDMANLSHSNLSEILRDEDLALCGVRLHILPDGYGFDLDTRTPIVKGAAISPSDSHSDAAIHISKAGKAHSSKVRPKPLSA</sequence>
<keyword evidence="8 9" id="KW-0720">Serine protease</keyword>
<evidence type="ECO:0000256" key="5">
    <source>
        <dbReference type="ARBA" id="ARBA00015719"/>
    </source>
</evidence>
<dbReference type="PIRSF" id="PIRSF032067">
    <property type="entry name" value="Cyanophycinase"/>
    <property type="match status" value="1"/>
</dbReference>
<dbReference type="PANTHER" id="PTHR36175:SF1">
    <property type="entry name" value="CYANOPHYCINASE"/>
    <property type="match status" value="1"/>
</dbReference>
<reference evidence="12" key="1">
    <citation type="submission" date="2018-04" db="EMBL/GenBank/DDBJ databases">
        <authorList>
            <person name="Cornet L."/>
        </authorList>
    </citation>
    <scope>NUCLEOTIDE SEQUENCE [LARGE SCALE GENOMIC DNA]</scope>
</reference>
<reference evidence="11 12" key="2">
    <citation type="submission" date="2018-06" db="EMBL/GenBank/DDBJ databases">
        <title>Metagenomic assembly of (sub)arctic Cyanobacteria and their associated microbiome from non-axenic cultures.</title>
        <authorList>
            <person name="Baurain D."/>
        </authorList>
    </citation>
    <scope>NUCLEOTIDE SEQUENCE [LARGE SCALE GENOMIC DNA]</scope>
    <source>
        <strain evidence="11">ULC027bin1</strain>
    </source>
</reference>
<evidence type="ECO:0000313" key="12">
    <source>
        <dbReference type="Proteomes" id="UP000249794"/>
    </source>
</evidence>
<evidence type="ECO:0000256" key="3">
    <source>
        <dbReference type="ARBA" id="ARBA00006534"/>
    </source>
</evidence>
<protein>
    <recommendedName>
        <fullName evidence="5 9">Cyanophycinase</fullName>
        <ecNumber evidence="4 9">3.4.15.6</ecNumber>
    </recommendedName>
</protein>
<dbReference type="AlphaFoldDB" id="A0A2W4X2Y1"/>
<keyword evidence="6 9" id="KW-0645">Protease</keyword>
<dbReference type="SUPFAM" id="SSF52317">
    <property type="entry name" value="Class I glutamine amidotransferase-like"/>
    <property type="match status" value="1"/>
</dbReference>
<comment type="similarity">
    <text evidence="3 9">Belongs to the peptidase S51 family.</text>
</comment>
<dbReference type="GO" id="GO:0008236">
    <property type="term" value="F:serine-type peptidase activity"/>
    <property type="evidence" value="ECO:0007669"/>
    <property type="project" value="UniProtKB-KW"/>
</dbReference>
<feature type="active site" description="Charge relay system" evidence="10">
    <location>
        <position position="201"/>
    </location>
</feature>
<dbReference type="Gene3D" id="3.40.50.880">
    <property type="match status" value="1"/>
</dbReference>
<dbReference type="EC" id="3.4.15.6" evidence="4 9"/>
<dbReference type="EMBL" id="QBMP01000160">
    <property type="protein sequence ID" value="PZO51723.1"/>
    <property type="molecule type" value="Genomic_DNA"/>
</dbReference>
<evidence type="ECO:0000256" key="8">
    <source>
        <dbReference type="ARBA" id="ARBA00022825"/>
    </source>
</evidence>